<comment type="caution">
    <text evidence="2">The sequence shown here is derived from an EMBL/GenBank/DDBJ whole genome shotgun (WGS) entry which is preliminary data.</text>
</comment>
<accession>A0A9W7BGX2</accession>
<evidence type="ECO:0000313" key="2">
    <source>
        <dbReference type="EMBL" id="GMH90261.1"/>
    </source>
</evidence>
<dbReference type="Proteomes" id="UP001165160">
    <property type="component" value="Unassembled WGS sequence"/>
</dbReference>
<protein>
    <submittedName>
        <fullName evidence="2">Uncharacterized protein</fullName>
    </submittedName>
</protein>
<dbReference type="EMBL" id="BRXX01000104">
    <property type="protein sequence ID" value="GMH90261.1"/>
    <property type="molecule type" value="Genomic_DNA"/>
</dbReference>
<feature type="signal peptide" evidence="1">
    <location>
        <begin position="1"/>
        <end position="16"/>
    </location>
</feature>
<proteinExistence type="predicted"/>
<evidence type="ECO:0000256" key="1">
    <source>
        <dbReference type="SAM" id="SignalP"/>
    </source>
</evidence>
<keyword evidence="3" id="KW-1185">Reference proteome</keyword>
<gene>
    <name evidence="2" type="ORF">TrVE_jg4784</name>
</gene>
<keyword evidence="1" id="KW-0732">Signal</keyword>
<evidence type="ECO:0000313" key="3">
    <source>
        <dbReference type="Proteomes" id="UP001165160"/>
    </source>
</evidence>
<organism evidence="2 3">
    <name type="scientific">Triparma verrucosa</name>
    <dbReference type="NCBI Taxonomy" id="1606542"/>
    <lineage>
        <taxon>Eukaryota</taxon>
        <taxon>Sar</taxon>
        <taxon>Stramenopiles</taxon>
        <taxon>Ochrophyta</taxon>
        <taxon>Bolidophyceae</taxon>
        <taxon>Parmales</taxon>
        <taxon>Triparmaceae</taxon>
        <taxon>Triparma</taxon>
    </lineage>
</organism>
<sequence>MKFSLIFLLAIGSAAAQNKAACITDVSAAAGDITNAGLTIEQAITDCDEFDAACVDDIDSIVDSMDSAANHISAAVVDCGGGEETVCTTDILRVVDDVTDATTAITQAVLDCADSSKKEECANNILTATKALSQAGLDIFKATDDCKSGVSLN</sequence>
<feature type="chain" id="PRO_5040928337" evidence="1">
    <location>
        <begin position="17"/>
        <end position="153"/>
    </location>
</feature>
<name>A0A9W7BGX2_9STRA</name>
<reference evidence="3" key="1">
    <citation type="journal article" date="2023" name="Commun. Biol.">
        <title>Genome analysis of Parmales, the sister group of diatoms, reveals the evolutionary specialization of diatoms from phago-mixotrophs to photoautotrophs.</title>
        <authorList>
            <person name="Ban H."/>
            <person name="Sato S."/>
            <person name="Yoshikawa S."/>
            <person name="Yamada K."/>
            <person name="Nakamura Y."/>
            <person name="Ichinomiya M."/>
            <person name="Sato N."/>
            <person name="Blanc-Mathieu R."/>
            <person name="Endo H."/>
            <person name="Kuwata A."/>
            <person name="Ogata H."/>
        </authorList>
    </citation>
    <scope>NUCLEOTIDE SEQUENCE [LARGE SCALE GENOMIC DNA]</scope>
    <source>
        <strain evidence="3">NIES 3699</strain>
    </source>
</reference>
<dbReference type="AlphaFoldDB" id="A0A9W7BGX2"/>